<dbReference type="Proteomes" id="UP000675409">
    <property type="component" value="Unassembled WGS sequence"/>
</dbReference>
<dbReference type="SMART" id="SM00530">
    <property type="entry name" value="HTH_XRE"/>
    <property type="match status" value="1"/>
</dbReference>
<accession>A0ABS1LHB9</accession>
<name>A0ABS1LHB9_9MICO</name>
<gene>
    <name evidence="3" type="ORF">HGK34_04920</name>
</gene>
<feature type="domain" description="HTH cro/C1-type" evidence="2">
    <location>
        <begin position="60"/>
        <end position="114"/>
    </location>
</feature>
<protein>
    <submittedName>
        <fullName evidence="3">Helix-turn-helix domain-containing protein</fullName>
    </submittedName>
</protein>
<evidence type="ECO:0000256" key="1">
    <source>
        <dbReference type="SAM" id="MobiDB-lite"/>
    </source>
</evidence>
<dbReference type="SUPFAM" id="SSF47413">
    <property type="entry name" value="lambda repressor-like DNA-binding domains"/>
    <property type="match status" value="1"/>
</dbReference>
<comment type="caution">
    <text evidence="3">The sequence shown here is derived from an EMBL/GenBank/DDBJ whole genome shotgun (WGS) entry which is preliminary data.</text>
</comment>
<dbReference type="Pfam" id="PF13560">
    <property type="entry name" value="HTH_31"/>
    <property type="match status" value="1"/>
</dbReference>
<organism evidence="3 4">
    <name type="scientific">Myceligenerans indicum</name>
    <dbReference type="NCBI Taxonomy" id="2593663"/>
    <lineage>
        <taxon>Bacteria</taxon>
        <taxon>Bacillati</taxon>
        <taxon>Actinomycetota</taxon>
        <taxon>Actinomycetes</taxon>
        <taxon>Micrococcales</taxon>
        <taxon>Promicromonosporaceae</taxon>
        <taxon>Myceligenerans</taxon>
    </lineage>
</organism>
<reference evidence="3 4" key="1">
    <citation type="journal article" date="2021" name="Arch. Microbiol.">
        <title>Myceligenerans indicum sp. nov., an actinobacterium isolated from mangrove sediment of Sundarbans, India.</title>
        <authorList>
            <person name="Asha K."/>
            <person name="Bhadury P."/>
        </authorList>
    </citation>
    <scope>NUCLEOTIDE SEQUENCE [LARGE SCALE GENOMIC DNA]</scope>
    <source>
        <strain evidence="3 4">I2</strain>
    </source>
</reference>
<evidence type="ECO:0000313" key="4">
    <source>
        <dbReference type="Proteomes" id="UP000675409"/>
    </source>
</evidence>
<dbReference type="EMBL" id="JABBYC010000004">
    <property type="protein sequence ID" value="MBL0885630.1"/>
    <property type="molecule type" value="Genomic_DNA"/>
</dbReference>
<dbReference type="InterPro" id="IPR010982">
    <property type="entry name" value="Lambda_DNA-bd_dom_sf"/>
</dbReference>
<keyword evidence="4" id="KW-1185">Reference proteome</keyword>
<feature type="region of interest" description="Disordered" evidence="1">
    <location>
        <begin position="146"/>
        <end position="169"/>
    </location>
</feature>
<dbReference type="CDD" id="cd00093">
    <property type="entry name" value="HTH_XRE"/>
    <property type="match status" value="1"/>
</dbReference>
<evidence type="ECO:0000259" key="2">
    <source>
        <dbReference type="PROSITE" id="PS50943"/>
    </source>
</evidence>
<dbReference type="InterPro" id="IPR001387">
    <property type="entry name" value="Cro/C1-type_HTH"/>
</dbReference>
<proteinExistence type="predicted"/>
<sequence>MAAPGTPPILVACRCPGLPWWQSTGRAVTIVTQQAERPGAPGAFGTTAEPLLRDLVGGILRRTRMRQHRTLSQVAVEARVSTAYLSEVERGRKEASSEVLAAVCGALGMTLADLIEQAWAELALASARADDERRVRVLSSRARRGRAGFATPERRPGPGGARNGLLLAA</sequence>
<dbReference type="PROSITE" id="PS50943">
    <property type="entry name" value="HTH_CROC1"/>
    <property type="match status" value="1"/>
</dbReference>
<dbReference type="Gene3D" id="1.10.260.40">
    <property type="entry name" value="lambda repressor-like DNA-binding domains"/>
    <property type="match status" value="1"/>
</dbReference>
<evidence type="ECO:0000313" key="3">
    <source>
        <dbReference type="EMBL" id="MBL0885630.1"/>
    </source>
</evidence>